<dbReference type="PANTHER" id="PTHR31948">
    <property type="entry name" value="ZINC-FINGER HOMEODOMAIN PROTEIN 2"/>
    <property type="match status" value="1"/>
</dbReference>
<proteinExistence type="predicted"/>
<evidence type="ECO:0000259" key="4">
    <source>
        <dbReference type="PROSITE" id="PS51523"/>
    </source>
</evidence>
<organism evidence="5">
    <name type="scientific">Solanum chilense</name>
    <name type="common">Tomato</name>
    <name type="synonym">Lycopersicon chilense</name>
    <dbReference type="NCBI Taxonomy" id="4083"/>
    <lineage>
        <taxon>Eukaryota</taxon>
        <taxon>Viridiplantae</taxon>
        <taxon>Streptophyta</taxon>
        <taxon>Embryophyta</taxon>
        <taxon>Tracheophyta</taxon>
        <taxon>Spermatophyta</taxon>
        <taxon>Magnoliopsida</taxon>
        <taxon>eudicotyledons</taxon>
        <taxon>Gunneridae</taxon>
        <taxon>Pentapetalae</taxon>
        <taxon>asterids</taxon>
        <taxon>lamiids</taxon>
        <taxon>Solanales</taxon>
        <taxon>Solanaceae</taxon>
        <taxon>Solanoideae</taxon>
        <taxon>Solaneae</taxon>
        <taxon>Solanum</taxon>
        <taxon>Solanum subgen. Lycopersicon</taxon>
    </lineage>
</organism>
<protein>
    <recommendedName>
        <fullName evidence="4">ZF-HD dimerization-type domain-containing protein</fullName>
    </recommendedName>
</protein>
<dbReference type="AlphaFoldDB" id="A0A6N2ALH7"/>
<dbReference type="PROSITE" id="PS51523">
    <property type="entry name" value="ZF_HD_DIMER"/>
    <property type="match status" value="1"/>
</dbReference>
<sequence length="210" mass="24374">MASNKNKYFLVKYFECRHNYAARSNGYVLDGCGEFCPTGALETLESFICAACHCHRNFHRKVEVELEDGVESPIISINHPSRGTPLVIIDDPPPQCTVKSMAQFCETSKKNNIDQETKMKRDGGEIKVRKLKRKYNVSSSKRMSLNPYQRERIWIFANEIMRWKWTKSNEQVIPFCDEIGITPKFLKNWINNTKSRTRPLAKNGHVRNKD</sequence>
<reference evidence="5" key="1">
    <citation type="submission" date="2019-05" db="EMBL/GenBank/DDBJ databases">
        <title>The de novo reference genome and transcriptome assemblies of the wild tomato species Solanum chilense.</title>
        <authorList>
            <person name="Stam R."/>
            <person name="Nosenko T."/>
            <person name="Hoerger A.C."/>
            <person name="Stephan W."/>
            <person name="Seidel M.A."/>
            <person name="Kuhn J.M.M."/>
            <person name="Haberer G."/>
            <person name="Tellier A."/>
        </authorList>
    </citation>
    <scope>NUCLEOTIDE SEQUENCE</scope>
    <source>
        <tissue evidence="5">Mature leaves</tissue>
    </source>
</reference>
<feature type="domain" description="ZF-HD dimerization-type" evidence="4">
    <location>
        <begin position="13"/>
        <end position="62"/>
    </location>
</feature>
<dbReference type="GO" id="GO:0050793">
    <property type="term" value="P:regulation of developmental process"/>
    <property type="evidence" value="ECO:0007669"/>
    <property type="project" value="TreeGrafter"/>
</dbReference>
<evidence type="ECO:0000256" key="1">
    <source>
        <dbReference type="ARBA" id="ARBA00022723"/>
    </source>
</evidence>
<dbReference type="GO" id="GO:0003700">
    <property type="term" value="F:DNA-binding transcription factor activity"/>
    <property type="evidence" value="ECO:0007669"/>
    <property type="project" value="TreeGrafter"/>
</dbReference>
<evidence type="ECO:0000313" key="5">
    <source>
        <dbReference type="EMBL" id="TMW82334.1"/>
    </source>
</evidence>
<comment type="caution">
    <text evidence="5">The sequence shown here is derived from an EMBL/GenBank/DDBJ whole genome shotgun (WGS) entry which is preliminary data.</text>
</comment>
<dbReference type="Gene3D" id="1.10.10.60">
    <property type="entry name" value="Homeodomain-like"/>
    <property type="match status" value="1"/>
</dbReference>
<name>A0A6N2ALH7_SOLCI</name>
<dbReference type="GO" id="GO:0005634">
    <property type="term" value="C:nucleus"/>
    <property type="evidence" value="ECO:0007669"/>
    <property type="project" value="TreeGrafter"/>
</dbReference>
<keyword evidence="1" id="KW-0479">Metal-binding</keyword>
<dbReference type="PANTHER" id="PTHR31948:SF59">
    <property type="entry name" value="ZINC-FINGER HOMEODOMAIN PROTEIN 5-LIKE"/>
    <property type="match status" value="1"/>
</dbReference>
<dbReference type="NCBIfam" id="TIGR01566">
    <property type="entry name" value="ZF_HD_prot_N"/>
    <property type="match status" value="1"/>
</dbReference>
<dbReference type="InterPro" id="IPR006456">
    <property type="entry name" value="ZF_HD_homeobox_Cys/His_dimer"/>
</dbReference>
<keyword evidence="3" id="KW-0862">Zinc</keyword>
<dbReference type="GO" id="GO:0000976">
    <property type="term" value="F:transcription cis-regulatory region binding"/>
    <property type="evidence" value="ECO:0007669"/>
    <property type="project" value="TreeGrafter"/>
</dbReference>
<keyword evidence="2" id="KW-0863">Zinc-finger</keyword>
<dbReference type="GO" id="GO:0008270">
    <property type="term" value="F:zinc ion binding"/>
    <property type="evidence" value="ECO:0007669"/>
    <property type="project" value="UniProtKB-KW"/>
</dbReference>
<dbReference type="Pfam" id="PF04770">
    <property type="entry name" value="ZF-HD_dimer"/>
    <property type="match status" value="1"/>
</dbReference>
<accession>A0A6N2ALH7</accession>
<evidence type="ECO:0000256" key="3">
    <source>
        <dbReference type="ARBA" id="ARBA00022833"/>
    </source>
</evidence>
<evidence type="ECO:0000256" key="2">
    <source>
        <dbReference type="ARBA" id="ARBA00022771"/>
    </source>
</evidence>
<gene>
    <name evidence="5" type="ORF">EJD97_006219</name>
</gene>
<dbReference type="EMBL" id="RXGB01018947">
    <property type="protein sequence ID" value="TMW82334.1"/>
    <property type="molecule type" value="Genomic_DNA"/>
</dbReference>